<proteinExistence type="inferred from homology"/>
<dbReference type="Proteomes" id="UP001344447">
    <property type="component" value="Unassembled WGS sequence"/>
</dbReference>
<feature type="region of interest" description="Disordered" evidence="6">
    <location>
        <begin position="863"/>
        <end position="903"/>
    </location>
</feature>
<evidence type="ECO:0000256" key="1">
    <source>
        <dbReference type="ARBA" id="ARBA00004141"/>
    </source>
</evidence>
<organism evidence="10 11">
    <name type="scientific">Dictyostelium firmibasis</name>
    <dbReference type="NCBI Taxonomy" id="79012"/>
    <lineage>
        <taxon>Eukaryota</taxon>
        <taxon>Amoebozoa</taxon>
        <taxon>Evosea</taxon>
        <taxon>Eumycetozoa</taxon>
        <taxon>Dictyostelia</taxon>
        <taxon>Dictyosteliales</taxon>
        <taxon>Dictyosteliaceae</taxon>
        <taxon>Dictyostelium</taxon>
    </lineage>
</organism>
<reference evidence="10 11" key="1">
    <citation type="submission" date="2023-11" db="EMBL/GenBank/DDBJ databases">
        <title>Dfirmibasis_genome.</title>
        <authorList>
            <person name="Edelbroek B."/>
            <person name="Kjellin J."/>
            <person name="Jerlstrom-Hultqvist J."/>
            <person name="Soderbom F."/>
        </authorList>
    </citation>
    <scope>NUCLEOTIDE SEQUENCE [LARGE SCALE GENOMIC DNA]</scope>
    <source>
        <strain evidence="10 11">TNS-C-14</strain>
    </source>
</reference>
<keyword evidence="3 7" id="KW-0812">Transmembrane</keyword>
<feature type="compositionally biased region" description="Basic and acidic residues" evidence="6">
    <location>
        <begin position="891"/>
        <end position="903"/>
    </location>
</feature>
<evidence type="ECO:0000313" key="10">
    <source>
        <dbReference type="EMBL" id="KAK5580501.1"/>
    </source>
</evidence>
<dbReference type="InterPro" id="IPR004331">
    <property type="entry name" value="SPX_dom"/>
</dbReference>
<keyword evidence="4 7" id="KW-1133">Transmembrane helix</keyword>
<feature type="region of interest" description="Disordered" evidence="6">
    <location>
        <begin position="793"/>
        <end position="822"/>
    </location>
</feature>
<feature type="transmembrane region" description="Helical" evidence="7">
    <location>
        <begin position="437"/>
        <end position="459"/>
    </location>
</feature>
<evidence type="ECO:0000259" key="8">
    <source>
        <dbReference type="PROSITE" id="PS51380"/>
    </source>
</evidence>
<dbReference type="GO" id="GO:0006817">
    <property type="term" value="P:phosphate ion transport"/>
    <property type="evidence" value="ECO:0007669"/>
    <property type="project" value="TreeGrafter"/>
</dbReference>
<evidence type="ECO:0000256" key="4">
    <source>
        <dbReference type="ARBA" id="ARBA00022989"/>
    </source>
</evidence>
<feature type="transmembrane region" description="Helical" evidence="7">
    <location>
        <begin position="480"/>
        <end position="503"/>
    </location>
</feature>
<dbReference type="PROSITE" id="PS51382">
    <property type="entry name" value="SPX"/>
    <property type="match status" value="1"/>
</dbReference>
<dbReference type="PANTHER" id="PTHR10783:SF103">
    <property type="entry name" value="SOLUTE CARRIER FAMILY 53 MEMBER 1"/>
    <property type="match status" value="1"/>
</dbReference>
<feature type="transmembrane region" description="Helical" evidence="7">
    <location>
        <begin position="515"/>
        <end position="537"/>
    </location>
</feature>
<feature type="region of interest" description="Disordered" evidence="6">
    <location>
        <begin position="231"/>
        <end position="264"/>
    </location>
</feature>
<comment type="caution">
    <text evidence="10">The sequence shown here is derived from an EMBL/GenBank/DDBJ whole genome shotgun (WGS) entry which is preliminary data.</text>
</comment>
<dbReference type="InterPro" id="IPR004342">
    <property type="entry name" value="EXS_C"/>
</dbReference>
<feature type="transmembrane region" description="Helical" evidence="7">
    <location>
        <begin position="394"/>
        <end position="417"/>
    </location>
</feature>
<gene>
    <name evidence="10" type="ORF">RB653_000521</name>
</gene>
<dbReference type="EMBL" id="JAVFKY010000002">
    <property type="protein sequence ID" value="KAK5580501.1"/>
    <property type="molecule type" value="Genomic_DNA"/>
</dbReference>
<feature type="domain" description="EXS" evidence="8">
    <location>
        <begin position="597"/>
        <end position="798"/>
    </location>
</feature>
<dbReference type="GO" id="GO:0016036">
    <property type="term" value="P:cellular response to phosphate starvation"/>
    <property type="evidence" value="ECO:0007669"/>
    <property type="project" value="TreeGrafter"/>
</dbReference>
<dbReference type="Pfam" id="PF03124">
    <property type="entry name" value="EXS"/>
    <property type="match status" value="1"/>
</dbReference>
<protein>
    <submittedName>
        <fullName evidence="10">Uncharacterized protein</fullName>
    </submittedName>
</protein>
<dbReference type="Pfam" id="PF03105">
    <property type="entry name" value="SPX"/>
    <property type="match status" value="1"/>
</dbReference>
<evidence type="ECO:0000256" key="3">
    <source>
        <dbReference type="ARBA" id="ARBA00022692"/>
    </source>
</evidence>
<sequence length="903" mass="103733">MKFGKYLQRRQVSAWKKKYVFYKLFKKQIKAIKRAKTEEELYIGNESTQNQTELLLSSIPINKSSSKIPPPIQKQQQQEQQIEIPLQIIATSSTSSSNANNTIDSKNIINSSGSSVKNNNPLNQSSISTIQRGSIPIIIRENNVEREEKKFDSMLQEEFDKVNTFFQQQEDEFIHQFNDIKQKVLAMSEICSNGSSKTLKDAIINGEDSPRFSKFSHLFYHPSIVKKRNSTNLSSSAIKDDGGVGGATTNSQRHTSSPSSSSSPSAIAVKAIAHAANAETYWNPGSLKLGKIRRSLKRAMEENYREIQALKEYTSLNLIAFRKIFKKYDKVLQSDRSVDGMKLVQQQYFVKSKKLVIIEREIESLYTNTFKHGNRRNAMAKLRVPKEYNAPPKVVFLTGGLSGMSLVLFIFCVRYMINNVAIIYFDSLTPLHFLSMFMLHRMIGIPILLLWYFGILLYVTSGKNINLFLILGWDARTNITHYHILFLASGLTFLWTLSLFLYTYLAIHIDGKLPILFPFLLIVIVLFIVFCPFNIIFRPSRYWLIHTFARIFSAPFLPVKFKDFFFGDQFTSLSIVLSDLEYVICFFVSDLWTDGDVCWRINPYVKPCLVCVPPLLRALQSLRRFKDTKQNIHMMNFGKYSLTILSTVTSSIANSKLLNSDTPEKKGTLALWIVVSVVSTIYSLGWDFLMDWGVLRTHSRNFLLRDHLFYRHKWVYYFAMITNTMMRGSWTINVSFEALSSRTKELIVLATAVIEVTRRFQWNFFRLENEHLSNVGKFRAFDLKIPDILNTQSQQTQPTQEQQHENSTNTLPGNIVEPIVGDPNTVITSDDFINGTSKQEGTIDLDRVQIYSKKDSEDEIQEEILTNNNDSKNNNSNNGECTPFSENSFYNEHDHSSDENSHE</sequence>
<evidence type="ECO:0000256" key="7">
    <source>
        <dbReference type="SAM" id="Phobius"/>
    </source>
</evidence>
<feature type="transmembrane region" description="Helical" evidence="7">
    <location>
        <begin position="669"/>
        <end position="694"/>
    </location>
</feature>
<dbReference type="AlphaFoldDB" id="A0AAN7YUE6"/>
<evidence type="ECO:0000256" key="6">
    <source>
        <dbReference type="SAM" id="MobiDB-lite"/>
    </source>
</evidence>
<keyword evidence="5 7" id="KW-0472">Membrane</keyword>
<accession>A0AAN7YUE6</accession>
<dbReference type="GO" id="GO:0000822">
    <property type="term" value="F:inositol hexakisphosphate binding"/>
    <property type="evidence" value="ECO:0007669"/>
    <property type="project" value="TreeGrafter"/>
</dbReference>
<feature type="domain" description="SPX" evidence="9">
    <location>
        <begin position="1"/>
        <end position="342"/>
    </location>
</feature>
<feature type="compositionally biased region" description="Low complexity" evidence="6">
    <location>
        <begin position="867"/>
        <end position="878"/>
    </location>
</feature>
<dbReference type="GO" id="GO:0005886">
    <property type="term" value="C:plasma membrane"/>
    <property type="evidence" value="ECO:0007669"/>
    <property type="project" value="TreeGrafter"/>
</dbReference>
<evidence type="ECO:0000313" key="11">
    <source>
        <dbReference type="Proteomes" id="UP001344447"/>
    </source>
</evidence>
<evidence type="ECO:0000259" key="9">
    <source>
        <dbReference type="PROSITE" id="PS51382"/>
    </source>
</evidence>
<dbReference type="GO" id="GO:0005794">
    <property type="term" value="C:Golgi apparatus"/>
    <property type="evidence" value="ECO:0007669"/>
    <property type="project" value="TreeGrafter"/>
</dbReference>
<evidence type="ECO:0000256" key="5">
    <source>
        <dbReference type="ARBA" id="ARBA00023136"/>
    </source>
</evidence>
<dbReference type="PANTHER" id="PTHR10783">
    <property type="entry name" value="XENOTROPIC AND POLYTROPIC RETROVIRUS RECEPTOR 1-RELATED"/>
    <property type="match status" value="1"/>
</dbReference>
<comment type="subcellular location">
    <subcellularLocation>
        <location evidence="1">Membrane</location>
        <topology evidence="1">Multi-pass membrane protein</topology>
    </subcellularLocation>
</comment>
<evidence type="ECO:0000256" key="2">
    <source>
        <dbReference type="ARBA" id="ARBA00009665"/>
    </source>
</evidence>
<name>A0AAN7YUE6_9MYCE</name>
<comment type="similarity">
    <text evidence="2">Belongs to the SYG1 (TC 2.A.94) family.</text>
</comment>
<dbReference type="CDD" id="cd14447">
    <property type="entry name" value="SPX"/>
    <property type="match status" value="1"/>
</dbReference>
<keyword evidence="11" id="KW-1185">Reference proteome</keyword>
<dbReference type="PROSITE" id="PS51380">
    <property type="entry name" value="EXS"/>
    <property type="match status" value="1"/>
</dbReference>